<organism evidence="1 2">
    <name type="scientific">Actinocorallia longicatena</name>
    <dbReference type="NCBI Taxonomy" id="111803"/>
    <lineage>
        <taxon>Bacteria</taxon>
        <taxon>Bacillati</taxon>
        <taxon>Actinomycetota</taxon>
        <taxon>Actinomycetes</taxon>
        <taxon>Streptosporangiales</taxon>
        <taxon>Thermomonosporaceae</taxon>
        <taxon>Actinocorallia</taxon>
    </lineage>
</organism>
<protein>
    <recommendedName>
        <fullName evidence="3">Zinc-binding alcohol dehydrogenase family protein</fullName>
    </recommendedName>
</protein>
<comment type="caution">
    <text evidence="1">The sequence shown here is derived from an EMBL/GenBank/DDBJ whole genome shotgun (WGS) entry which is preliminary data.</text>
</comment>
<proteinExistence type="predicted"/>
<keyword evidence="2" id="KW-1185">Reference proteome</keyword>
<dbReference type="EMBL" id="BAAAUV010000007">
    <property type="protein sequence ID" value="GAA3214504.1"/>
    <property type="molecule type" value="Genomic_DNA"/>
</dbReference>
<reference evidence="2" key="1">
    <citation type="journal article" date="2019" name="Int. J. Syst. Evol. Microbiol.">
        <title>The Global Catalogue of Microorganisms (GCM) 10K type strain sequencing project: providing services to taxonomists for standard genome sequencing and annotation.</title>
        <authorList>
            <consortium name="The Broad Institute Genomics Platform"/>
            <consortium name="The Broad Institute Genome Sequencing Center for Infectious Disease"/>
            <person name="Wu L."/>
            <person name="Ma J."/>
        </authorList>
    </citation>
    <scope>NUCLEOTIDE SEQUENCE [LARGE SCALE GENOMIC DNA]</scope>
    <source>
        <strain evidence="2">JCM 9377</strain>
    </source>
</reference>
<sequence length="61" mass="6538">MRTTPLKRSLARLAEAVDLYERGELDLVLRGVFPLAGVAEAHKIVATGHGRGKVVLVIEGS</sequence>
<gene>
    <name evidence="1" type="ORF">GCM10010468_35340</name>
</gene>
<dbReference type="Pfam" id="PF13602">
    <property type="entry name" value="ADH_zinc_N_2"/>
    <property type="match status" value="1"/>
</dbReference>
<dbReference type="Proteomes" id="UP001501237">
    <property type="component" value="Unassembled WGS sequence"/>
</dbReference>
<name>A0ABP6QDF3_9ACTN</name>
<dbReference type="Gene3D" id="3.40.50.720">
    <property type="entry name" value="NAD(P)-binding Rossmann-like Domain"/>
    <property type="match status" value="1"/>
</dbReference>
<accession>A0ABP6QDF3</accession>
<evidence type="ECO:0000313" key="2">
    <source>
        <dbReference type="Proteomes" id="UP001501237"/>
    </source>
</evidence>
<evidence type="ECO:0008006" key="3">
    <source>
        <dbReference type="Google" id="ProtNLM"/>
    </source>
</evidence>
<dbReference type="Gene3D" id="3.90.180.10">
    <property type="entry name" value="Medium-chain alcohol dehydrogenases, catalytic domain"/>
    <property type="match status" value="1"/>
</dbReference>
<evidence type="ECO:0000313" key="1">
    <source>
        <dbReference type="EMBL" id="GAA3214504.1"/>
    </source>
</evidence>